<name>A0ABU6YJ42_9FABA</name>
<dbReference type="PANTHER" id="PTHR33223:SF10">
    <property type="entry name" value="AMINOTRANSFERASE-LIKE PLANT MOBILE DOMAIN-CONTAINING PROTEIN"/>
    <property type="match status" value="1"/>
</dbReference>
<feature type="region of interest" description="Disordered" evidence="1">
    <location>
        <begin position="1"/>
        <end position="56"/>
    </location>
</feature>
<feature type="domain" description="Retrotransposon gag" evidence="2">
    <location>
        <begin position="160"/>
        <end position="231"/>
    </location>
</feature>
<reference evidence="3 4" key="1">
    <citation type="journal article" date="2023" name="Plants (Basel)">
        <title>Bridging the Gap: Combining Genomics and Transcriptomics Approaches to Understand Stylosanthes scabra, an Orphan Legume from the Brazilian Caatinga.</title>
        <authorList>
            <person name="Ferreira-Neto J.R.C."/>
            <person name="da Silva M.D."/>
            <person name="Binneck E."/>
            <person name="de Melo N.F."/>
            <person name="da Silva R.H."/>
            <person name="de Melo A.L.T.M."/>
            <person name="Pandolfi V."/>
            <person name="Bustamante F.O."/>
            <person name="Brasileiro-Vidal A.C."/>
            <person name="Benko-Iseppon A.M."/>
        </authorList>
    </citation>
    <scope>NUCLEOTIDE SEQUENCE [LARGE SCALE GENOMIC DNA]</scope>
    <source>
        <tissue evidence="3">Leaves</tissue>
    </source>
</reference>
<evidence type="ECO:0000313" key="4">
    <source>
        <dbReference type="Proteomes" id="UP001341840"/>
    </source>
</evidence>
<comment type="caution">
    <text evidence="3">The sequence shown here is derived from an EMBL/GenBank/DDBJ whole genome shotgun (WGS) entry which is preliminary data.</text>
</comment>
<keyword evidence="4" id="KW-1185">Reference proteome</keyword>
<feature type="compositionally biased region" description="Low complexity" evidence="1">
    <location>
        <begin position="20"/>
        <end position="29"/>
    </location>
</feature>
<evidence type="ECO:0000256" key="1">
    <source>
        <dbReference type="SAM" id="MobiDB-lite"/>
    </source>
</evidence>
<protein>
    <recommendedName>
        <fullName evidence="2">Retrotransposon gag domain-containing protein</fullName>
    </recommendedName>
</protein>
<evidence type="ECO:0000259" key="2">
    <source>
        <dbReference type="Pfam" id="PF03732"/>
    </source>
</evidence>
<feature type="compositionally biased region" description="Polar residues" evidence="1">
    <location>
        <begin position="46"/>
        <end position="55"/>
    </location>
</feature>
<dbReference type="PANTHER" id="PTHR33223">
    <property type="entry name" value="CCHC-TYPE DOMAIN-CONTAINING PROTEIN"/>
    <property type="match status" value="1"/>
</dbReference>
<dbReference type="Pfam" id="PF03732">
    <property type="entry name" value="Retrotrans_gag"/>
    <property type="match status" value="1"/>
</dbReference>
<feature type="region of interest" description="Disordered" evidence="1">
    <location>
        <begin position="82"/>
        <end position="109"/>
    </location>
</feature>
<feature type="compositionally biased region" description="Basic and acidic residues" evidence="1">
    <location>
        <begin position="95"/>
        <end position="109"/>
    </location>
</feature>
<organism evidence="3 4">
    <name type="scientific">Stylosanthes scabra</name>
    <dbReference type="NCBI Taxonomy" id="79078"/>
    <lineage>
        <taxon>Eukaryota</taxon>
        <taxon>Viridiplantae</taxon>
        <taxon>Streptophyta</taxon>
        <taxon>Embryophyta</taxon>
        <taxon>Tracheophyta</taxon>
        <taxon>Spermatophyta</taxon>
        <taxon>Magnoliopsida</taxon>
        <taxon>eudicotyledons</taxon>
        <taxon>Gunneridae</taxon>
        <taxon>Pentapetalae</taxon>
        <taxon>rosids</taxon>
        <taxon>fabids</taxon>
        <taxon>Fabales</taxon>
        <taxon>Fabaceae</taxon>
        <taxon>Papilionoideae</taxon>
        <taxon>50 kb inversion clade</taxon>
        <taxon>dalbergioids sensu lato</taxon>
        <taxon>Dalbergieae</taxon>
        <taxon>Pterocarpus clade</taxon>
        <taxon>Stylosanthes</taxon>
    </lineage>
</organism>
<dbReference type="EMBL" id="JASCZI010242181">
    <property type="protein sequence ID" value="MED6210009.1"/>
    <property type="molecule type" value="Genomic_DNA"/>
</dbReference>
<gene>
    <name evidence="3" type="ORF">PIB30_060056</name>
</gene>
<sequence length="263" mass="30176">MVHLPAVPSFDRRNPPSLKPPSSSSLRRGPPFRRLRTEHWRPPPENTSGNGNPPTIQEVFNLLTEIQADNRNIREELQQLQNKPKDANLNGNNPEQKDDDHVNNDEQVKGKKRNNPLFEEIMTFQMPTNFTLPTTLKAYDGIRDLDVHVTKFQNMILLNGSISSFQELADLFTSHFVASAIYQHDLDYLSTIRQGQNESLREYITRFTKVAMEIPNLNADVHLHALKSGLKFQEIIAVNKPKTLAEFREKAQGQMEIEELRQA</sequence>
<evidence type="ECO:0000313" key="3">
    <source>
        <dbReference type="EMBL" id="MED6210009.1"/>
    </source>
</evidence>
<accession>A0ABU6YJ42</accession>
<proteinExistence type="predicted"/>
<dbReference type="InterPro" id="IPR005162">
    <property type="entry name" value="Retrotrans_gag_dom"/>
</dbReference>
<dbReference type="Proteomes" id="UP001341840">
    <property type="component" value="Unassembled WGS sequence"/>
</dbReference>